<dbReference type="AlphaFoldDB" id="A0A4Y2RTE5"/>
<keyword evidence="3" id="KW-1185">Reference proteome</keyword>
<reference evidence="2 3" key="1">
    <citation type="journal article" date="2019" name="Sci. Rep.">
        <title>Orb-weaving spider Araneus ventricosus genome elucidates the spidroin gene catalogue.</title>
        <authorList>
            <person name="Kono N."/>
            <person name="Nakamura H."/>
            <person name="Ohtoshi R."/>
            <person name="Moran D.A.P."/>
            <person name="Shinohara A."/>
            <person name="Yoshida Y."/>
            <person name="Fujiwara M."/>
            <person name="Mori M."/>
            <person name="Tomita M."/>
            <person name="Arakawa K."/>
        </authorList>
    </citation>
    <scope>NUCLEOTIDE SEQUENCE [LARGE SCALE GENOMIC DNA]</scope>
</reference>
<proteinExistence type="predicted"/>
<name>A0A4Y2RTE5_ARAVE</name>
<organism evidence="2 3">
    <name type="scientific">Araneus ventricosus</name>
    <name type="common">Orbweaver spider</name>
    <name type="synonym">Epeira ventricosa</name>
    <dbReference type="NCBI Taxonomy" id="182803"/>
    <lineage>
        <taxon>Eukaryota</taxon>
        <taxon>Metazoa</taxon>
        <taxon>Ecdysozoa</taxon>
        <taxon>Arthropoda</taxon>
        <taxon>Chelicerata</taxon>
        <taxon>Arachnida</taxon>
        <taxon>Araneae</taxon>
        <taxon>Araneomorphae</taxon>
        <taxon>Entelegynae</taxon>
        <taxon>Araneoidea</taxon>
        <taxon>Araneidae</taxon>
        <taxon>Araneus</taxon>
    </lineage>
</organism>
<dbReference type="Proteomes" id="UP000499080">
    <property type="component" value="Unassembled WGS sequence"/>
</dbReference>
<dbReference type="EMBL" id="BGPR01018258">
    <property type="protein sequence ID" value="GBN78656.1"/>
    <property type="molecule type" value="Genomic_DNA"/>
</dbReference>
<protein>
    <submittedName>
        <fullName evidence="2">Uncharacterized protein</fullName>
    </submittedName>
</protein>
<evidence type="ECO:0000313" key="2">
    <source>
        <dbReference type="EMBL" id="GBN78656.1"/>
    </source>
</evidence>
<feature type="region of interest" description="Disordered" evidence="1">
    <location>
        <begin position="14"/>
        <end position="47"/>
    </location>
</feature>
<feature type="compositionally biased region" description="Basic and acidic residues" evidence="1">
    <location>
        <begin position="14"/>
        <end position="28"/>
    </location>
</feature>
<comment type="caution">
    <text evidence="2">The sequence shown here is derived from an EMBL/GenBank/DDBJ whole genome shotgun (WGS) entry which is preliminary data.</text>
</comment>
<sequence length="120" mass="13689">MSRKTQMIFQKILDHKLQSKQDKTKSSKGESSLISSSSSKTESSFEVVKKDSVQNINDSDTGEHMFEKASLVSKEELQRGSSRATFARISFVWAPDLILMNHLKMNIHEDVLQFVVRLKI</sequence>
<accession>A0A4Y2RTE5</accession>
<gene>
    <name evidence="2" type="ORF">AVEN_156160_1</name>
</gene>
<evidence type="ECO:0000256" key="1">
    <source>
        <dbReference type="SAM" id="MobiDB-lite"/>
    </source>
</evidence>
<feature type="compositionally biased region" description="Low complexity" evidence="1">
    <location>
        <begin position="29"/>
        <end position="46"/>
    </location>
</feature>
<evidence type="ECO:0000313" key="3">
    <source>
        <dbReference type="Proteomes" id="UP000499080"/>
    </source>
</evidence>